<comment type="caution">
    <text evidence="1">The sequence shown here is derived from an EMBL/GenBank/DDBJ whole genome shotgun (WGS) entry which is preliminary data.</text>
</comment>
<sequence length="101" mass="10651">MERVVESIRVPRPRRARRGVPTRAVPLPRRGLCVFAGSPAALAGHFAAAHGWPCATVEGGGSFVCLLHGFNFITAAAADKGTVFLLDVKRAPPFGRAVAAF</sequence>
<proteinExistence type="predicted"/>
<protein>
    <submittedName>
        <fullName evidence="1">Uncharacterized protein</fullName>
    </submittedName>
</protein>
<accession>A0A835F248</accession>
<reference evidence="1" key="1">
    <citation type="submission" date="2020-07" db="EMBL/GenBank/DDBJ databases">
        <title>Genome sequence and genetic diversity analysis of an under-domesticated orphan crop, white fonio (Digitaria exilis).</title>
        <authorList>
            <person name="Bennetzen J.L."/>
            <person name="Chen S."/>
            <person name="Ma X."/>
            <person name="Wang X."/>
            <person name="Yssel A.E.J."/>
            <person name="Chaluvadi S.R."/>
            <person name="Johnson M."/>
            <person name="Gangashetty P."/>
            <person name="Hamidou F."/>
            <person name="Sanogo M.D."/>
            <person name="Zwaenepoel A."/>
            <person name="Wallace J."/>
            <person name="Van De Peer Y."/>
            <person name="Van Deynze A."/>
        </authorList>
    </citation>
    <scope>NUCLEOTIDE SEQUENCE</scope>
    <source>
        <tissue evidence="1">Leaves</tissue>
    </source>
</reference>
<gene>
    <name evidence="1" type="ORF">HU200_020487</name>
</gene>
<keyword evidence="2" id="KW-1185">Reference proteome</keyword>
<evidence type="ECO:0000313" key="2">
    <source>
        <dbReference type="Proteomes" id="UP000636709"/>
    </source>
</evidence>
<dbReference type="Proteomes" id="UP000636709">
    <property type="component" value="Unassembled WGS sequence"/>
</dbReference>
<organism evidence="1 2">
    <name type="scientific">Digitaria exilis</name>
    <dbReference type="NCBI Taxonomy" id="1010633"/>
    <lineage>
        <taxon>Eukaryota</taxon>
        <taxon>Viridiplantae</taxon>
        <taxon>Streptophyta</taxon>
        <taxon>Embryophyta</taxon>
        <taxon>Tracheophyta</taxon>
        <taxon>Spermatophyta</taxon>
        <taxon>Magnoliopsida</taxon>
        <taxon>Liliopsida</taxon>
        <taxon>Poales</taxon>
        <taxon>Poaceae</taxon>
        <taxon>PACMAD clade</taxon>
        <taxon>Panicoideae</taxon>
        <taxon>Panicodae</taxon>
        <taxon>Paniceae</taxon>
        <taxon>Anthephorinae</taxon>
        <taxon>Digitaria</taxon>
    </lineage>
</organism>
<dbReference type="EMBL" id="JACEFO010001653">
    <property type="protein sequence ID" value="KAF8725919.1"/>
    <property type="molecule type" value="Genomic_DNA"/>
</dbReference>
<dbReference type="AlphaFoldDB" id="A0A835F248"/>
<evidence type="ECO:0000313" key="1">
    <source>
        <dbReference type="EMBL" id="KAF8725919.1"/>
    </source>
</evidence>
<name>A0A835F248_9POAL</name>